<keyword evidence="3" id="KW-1185">Reference proteome</keyword>
<feature type="compositionally biased region" description="Gly residues" evidence="1">
    <location>
        <begin position="139"/>
        <end position="154"/>
    </location>
</feature>
<sequence length="173" mass="18713">MRDENNNKRISDLENKQNQLFAWFFQRFQPQPPYSPGTQQSGHSQPPQQSGQSQPSPAYPYAGHNQQPLYPVYPMPAQPMPYMQQPPMPYMQQPPYQVPVYRPEMAAPSGSFPEVPVGGFSGMLAGVGFDVDLSRIFGSDGGSQEGGSQGGGSQGEDSQAEGSGRRSGADSVG</sequence>
<protein>
    <submittedName>
        <fullName evidence="2">Pinin-like</fullName>
    </submittedName>
</protein>
<proteinExistence type="predicted"/>
<feature type="region of interest" description="Disordered" evidence="1">
    <location>
        <begin position="133"/>
        <end position="173"/>
    </location>
</feature>
<name>A0A5N5GVY6_9ROSA</name>
<gene>
    <name evidence="2" type="ORF">D8674_013940</name>
</gene>
<accession>A0A5N5GVY6</accession>
<evidence type="ECO:0000256" key="1">
    <source>
        <dbReference type="SAM" id="MobiDB-lite"/>
    </source>
</evidence>
<evidence type="ECO:0000313" key="3">
    <source>
        <dbReference type="Proteomes" id="UP000327157"/>
    </source>
</evidence>
<feature type="compositionally biased region" description="Basic and acidic residues" evidence="1">
    <location>
        <begin position="163"/>
        <end position="173"/>
    </location>
</feature>
<reference evidence="2 3" key="3">
    <citation type="submission" date="2019-11" db="EMBL/GenBank/DDBJ databases">
        <title>A de novo genome assembly of a pear dwarfing rootstock.</title>
        <authorList>
            <person name="Wang F."/>
            <person name="Wang J."/>
            <person name="Li S."/>
            <person name="Zhang Y."/>
            <person name="Fang M."/>
            <person name="Ma L."/>
            <person name="Zhao Y."/>
            <person name="Jiang S."/>
        </authorList>
    </citation>
    <scope>NUCLEOTIDE SEQUENCE [LARGE SCALE GENOMIC DNA]</scope>
    <source>
        <strain evidence="2">S2</strain>
        <tissue evidence="2">Leaf</tissue>
    </source>
</reference>
<evidence type="ECO:0000313" key="2">
    <source>
        <dbReference type="EMBL" id="KAB2618071.1"/>
    </source>
</evidence>
<comment type="caution">
    <text evidence="2">The sequence shown here is derived from an EMBL/GenBank/DDBJ whole genome shotgun (WGS) entry which is preliminary data.</text>
</comment>
<reference evidence="2 3" key="1">
    <citation type="submission" date="2019-09" db="EMBL/GenBank/DDBJ databases">
        <authorList>
            <person name="Ou C."/>
        </authorList>
    </citation>
    <scope>NUCLEOTIDE SEQUENCE [LARGE SCALE GENOMIC DNA]</scope>
    <source>
        <strain evidence="2">S2</strain>
        <tissue evidence="2">Leaf</tissue>
    </source>
</reference>
<reference evidence="3" key="2">
    <citation type="submission" date="2019-10" db="EMBL/GenBank/DDBJ databases">
        <title>A de novo genome assembly of a pear dwarfing rootstock.</title>
        <authorList>
            <person name="Wang F."/>
            <person name="Wang J."/>
            <person name="Li S."/>
            <person name="Zhang Y."/>
            <person name="Fang M."/>
            <person name="Ma L."/>
            <person name="Zhao Y."/>
            <person name="Jiang S."/>
        </authorList>
    </citation>
    <scope>NUCLEOTIDE SEQUENCE [LARGE SCALE GENOMIC DNA]</scope>
</reference>
<feature type="region of interest" description="Disordered" evidence="1">
    <location>
        <begin position="29"/>
        <end position="72"/>
    </location>
</feature>
<feature type="compositionally biased region" description="Low complexity" evidence="1">
    <location>
        <begin position="36"/>
        <end position="56"/>
    </location>
</feature>
<organism evidence="2 3">
    <name type="scientific">Pyrus ussuriensis x Pyrus communis</name>
    <dbReference type="NCBI Taxonomy" id="2448454"/>
    <lineage>
        <taxon>Eukaryota</taxon>
        <taxon>Viridiplantae</taxon>
        <taxon>Streptophyta</taxon>
        <taxon>Embryophyta</taxon>
        <taxon>Tracheophyta</taxon>
        <taxon>Spermatophyta</taxon>
        <taxon>Magnoliopsida</taxon>
        <taxon>eudicotyledons</taxon>
        <taxon>Gunneridae</taxon>
        <taxon>Pentapetalae</taxon>
        <taxon>rosids</taxon>
        <taxon>fabids</taxon>
        <taxon>Rosales</taxon>
        <taxon>Rosaceae</taxon>
        <taxon>Amygdaloideae</taxon>
        <taxon>Maleae</taxon>
        <taxon>Pyrus</taxon>
    </lineage>
</organism>
<dbReference type="EMBL" id="SMOL01000401">
    <property type="protein sequence ID" value="KAB2618071.1"/>
    <property type="molecule type" value="Genomic_DNA"/>
</dbReference>
<dbReference type="Proteomes" id="UP000327157">
    <property type="component" value="Chromosome 15"/>
</dbReference>
<dbReference type="AlphaFoldDB" id="A0A5N5GVY6"/>